<dbReference type="Gene3D" id="1.10.443.10">
    <property type="entry name" value="Intergrase catalytic core"/>
    <property type="match status" value="1"/>
</dbReference>
<evidence type="ECO:0000256" key="1">
    <source>
        <dbReference type="SAM" id="MobiDB-lite"/>
    </source>
</evidence>
<dbReference type="InterPro" id="IPR013762">
    <property type="entry name" value="Integrase-like_cat_sf"/>
</dbReference>
<evidence type="ECO:0000313" key="3">
    <source>
        <dbReference type="Proteomes" id="UP000324800"/>
    </source>
</evidence>
<accession>A0A5J4U7B6</accession>
<feature type="compositionally biased region" description="Polar residues" evidence="1">
    <location>
        <begin position="99"/>
        <end position="122"/>
    </location>
</feature>
<dbReference type="AlphaFoldDB" id="A0A5J4U7B6"/>
<organism evidence="2 3">
    <name type="scientific">Streblomastix strix</name>
    <dbReference type="NCBI Taxonomy" id="222440"/>
    <lineage>
        <taxon>Eukaryota</taxon>
        <taxon>Metamonada</taxon>
        <taxon>Preaxostyla</taxon>
        <taxon>Oxymonadida</taxon>
        <taxon>Streblomastigidae</taxon>
        <taxon>Streblomastix</taxon>
    </lineage>
</organism>
<name>A0A5J4U7B6_9EUKA</name>
<gene>
    <name evidence="2" type="ORF">EZS28_037727</name>
</gene>
<feature type="region of interest" description="Disordered" evidence="1">
    <location>
        <begin position="95"/>
        <end position="140"/>
    </location>
</feature>
<sequence length="140" mass="15749">MKEAKSQQKILFVANKVRSLASSEISHLVKKLMLEANMDKKLYPYNLKHILQTSEAQSGASKNDIRQRAGWKEGSRIFSARYDLFEKAIPPPRLMLRSPSDTLVQSPRMENTIEGSLKSSKTVDQDEETGSHPPFPSSTS</sequence>
<reference evidence="2 3" key="1">
    <citation type="submission" date="2019-03" db="EMBL/GenBank/DDBJ databases">
        <title>Single cell metagenomics reveals metabolic interactions within the superorganism composed of flagellate Streblomastix strix and complex community of Bacteroidetes bacteria on its surface.</title>
        <authorList>
            <person name="Treitli S.C."/>
            <person name="Kolisko M."/>
            <person name="Husnik F."/>
            <person name="Keeling P."/>
            <person name="Hampl V."/>
        </authorList>
    </citation>
    <scope>NUCLEOTIDE SEQUENCE [LARGE SCALE GENOMIC DNA]</scope>
    <source>
        <strain evidence="2">ST1C</strain>
    </source>
</reference>
<dbReference type="EMBL" id="SNRW01019041">
    <property type="protein sequence ID" value="KAA6366746.1"/>
    <property type="molecule type" value="Genomic_DNA"/>
</dbReference>
<comment type="caution">
    <text evidence="2">The sequence shown here is derived from an EMBL/GenBank/DDBJ whole genome shotgun (WGS) entry which is preliminary data.</text>
</comment>
<protein>
    <submittedName>
        <fullName evidence="2">Uncharacterized protein</fullName>
    </submittedName>
</protein>
<dbReference type="GO" id="GO:0003677">
    <property type="term" value="F:DNA binding"/>
    <property type="evidence" value="ECO:0007669"/>
    <property type="project" value="InterPro"/>
</dbReference>
<proteinExistence type="predicted"/>
<dbReference type="Proteomes" id="UP000324800">
    <property type="component" value="Unassembled WGS sequence"/>
</dbReference>
<evidence type="ECO:0000313" key="2">
    <source>
        <dbReference type="EMBL" id="KAA6366746.1"/>
    </source>
</evidence>
<dbReference type="GO" id="GO:0006310">
    <property type="term" value="P:DNA recombination"/>
    <property type="evidence" value="ECO:0007669"/>
    <property type="project" value="InterPro"/>
</dbReference>
<dbReference type="GO" id="GO:0015074">
    <property type="term" value="P:DNA integration"/>
    <property type="evidence" value="ECO:0007669"/>
    <property type="project" value="InterPro"/>
</dbReference>